<sequence length="162" mass="17439">MLEHEKKVLMGVCAVPVDPLDPTVKKPPTPFDRMQQFMSLLYEGCYHMMGSAGPSLGRDLYQLQGVADALINSAFTCLNELPDYRLRPMVVALVGGQIGLDNSSTNNATSSSNLPSDVTMDAEEHSMDGVAHTRAAQAALLSDIISDLGASYCAIPIHLIIF</sequence>
<name>A0A4C1TGV5_EUMVA</name>
<comment type="caution">
    <text evidence="2">The sequence shown here is derived from an EMBL/GenBank/DDBJ whole genome shotgun (WGS) entry which is preliminary data.</text>
</comment>
<dbReference type="EMBL" id="BGZK01005370">
    <property type="protein sequence ID" value="GBP13739.1"/>
    <property type="molecule type" value="Genomic_DNA"/>
</dbReference>
<keyword evidence="3" id="KW-1185">Reference proteome</keyword>
<feature type="domain" description="Exportin-5 C-terminal" evidence="1">
    <location>
        <begin position="3"/>
        <end position="92"/>
    </location>
</feature>
<dbReference type="InterPro" id="IPR011989">
    <property type="entry name" value="ARM-like"/>
</dbReference>
<evidence type="ECO:0000259" key="1">
    <source>
        <dbReference type="Pfam" id="PF19273"/>
    </source>
</evidence>
<dbReference type="STRING" id="151549.A0A4C1TGV5"/>
<dbReference type="Gene3D" id="1.25.10.10">
    <property type="entry name" value="Leucine-rich Repeat Variant"/>
    <property type="match status" value="1"/>
</dbReference>
<dbReference type="AlphaFoldDB" id="A0A4C1TGV5"/>
<accession>A0A4C1TGV5</accession>
<gene>
    <name evidence="2" type="primary">XPO5</name>
    <name evidence="2" type="ORF">EVAR_74069_1</name>
</gene>
<proteinExistence type="predicted"/>
<protein>
    <submittedName>
        <fullName evidence="2">Exportin-5</fullName>
    </submittedName>
</protein>
<evidence type="ECO:0000313" key="3">
    <source>
        <dbReference type="Proteomes" id="UP000299102"/>
    </source>
</evidence>
<organism evidence="2 3">
    <name type="scientific">Eumeta variegata</name>
    <name type="common">Bagworm moth</name>
    <name type="synonym">Eumeta japonica</name>
    <dbReference type="NCBI Taxonomy" id="151549"/>
    <lineage>
        <taxon>Eukaryota</taxon>
        <taxon>Metazoa</taxon>
        <taxon>Ecdysozoa</taxon>
        <taxon>Arthropoda</taxon>
        <taxon>Hexapoda</taxon>
        <taxon>Insecta</taxon>
        <taxon>Pterygota</taxon>
        <taxon>Neoptera</taxon>
        <taxon>Endopterygota</taxon>
        <taxon>Lepidoptera</taxon>
        <taxon>Glossata</taxon>
        <taxon>Ditrysia</taxon>
        <taxon>Tineoidea</taxon>
        <taxon>Psychidae</taxon>
        <taxon>Oiketicinae</taxon>
        <taxon>Eumeta</taxon>
    </lineage>
</organism>
<dbReference type="OrthoDB" id="2215036at2759"/>
<evidence type="ECO:0000313" key="2">
    <source>
        <dbReference type="EMBL" id="GBP13739.1"/>
    </source>
</evidence>
<reference evidence="2 3" key="1">
    <citation type="journal article" date="2019" name="Commun. Biol.">
        <title>The bagworm genome reveals a unique fibroin gene that provides high tensile strength.</title>
        <authorList>
            <person name="Kono N."/>
            <person name="Nakamura H."/>
            <person name="Ohtoshi R."/>
            <person name="Tomita M."/>
            <person name="Numata K."/>
            <person name="Arakawa K."/>
        </authorList>
    </citation>
    <scope>NUCLEOTIDE SEQUENCE [LARGE SCALE GENOMIC DNA]</scope>
</reference>
<dbReference type="Pfam" id="PF19273">
    <property type="entry name" value="Exportin-5"/>
    <property type="match status" value="1"/>
</dbReference>
<dbReference type="InterPro" id="IPR045478">
    <property type="entry name" value="Exportin-5_C"/>
</dbReference>
<dbReference type="Proteomes" id="UP000299102">
    <property type="component" value="Unassembled WGS sequence"/>
</dbReference>